<evidence type="ECO:0000313" key="5">
    <source>
        <dbReference type="EMBL" id="KAH3739068.1"/>
    </source>
</evidence>
<feature type="domain" description="CUB" evidence="4">
    <location>
        <begin position="3"/>
        <end position="137"/>
    </location>
</feature>
<dbReference type="PANTHER" id="PTHR47537:SF2">
    <property type="entry name" value="CUBILIN"/>
    <property type="match status" value="1"/>
</dbReference>
<reference evidence="5" key="1">
    <citation type="journal article" date="2019" name="bioRxiv">
        <title>The Genome of the Zebra Mussel, Dreissena polymorpha: A Resource for Invasive Species Research.</title>
        <authorList>
            <person name="McCartney M.A."/>
            <person name="Auch B."/>
            <person name="Kono T."/>
            <person name="Mallez S."/>
            <person name="Zhang Y."/>
            <person name="Obille A."/>
            <person name="Becker A."/>
            <person name="Abrahante J.E."/>
            <person name="Garbe J."/>
            <person name="Badalamenti J.P."/>
            <person name="Herman A."/>
            <person name="Mangelson H."/>
            <person name="Liachko I."/>
            <person name="Sullivan S."/>
            <person name="Sone E.D."/>
            <person name="Koren S."/>
            <person name="Silverstein K.A.T."/>
            <person name="Beckman K.B."/>
            <person name="Gohl D.M."/>
        </authorList>
    </citation>
    <scope>NUCLEOTIDE SEQUENCE</scope>
    <source>
        <strain evidence="5">Duluth1</strain>
        <tissue evidence="5">Whole animal</tissue>
    </source>
</reference>
<comment type="caution">
    <text evidence="5">The sequence shown here is derived from an EMBL/GenBank/DDBJ whole genome shotgun (WGS) entry which is preliminary data.</text>
</comment>
<dbReference type="EMBL" id="JAIWYP010000011">
    <property type="protein sequence ID" value="KAH3739068.1"/>
    <property type="molecule type" value="Genomic_DNA"/>
</dbReference>
<name>A0A9D4D8A5_DREPO</name>
<dbReference type="AlphaFoldDB" id="A0A9D4D8A5"/>
<protein>
    <recommendedName>
        <fullName evidence="4">CUB domain-containing protein</fullName>
    </recommendedName>
</protein>
<gene>
    <name evidence="5" type="ORF">DPMN_045715</name>
</gene>
<dbReference type="Proteomes" id="UP000828390">
    <property type="component" value="Unassembled WGS sequence"/>
</dbReference>
<dbReference type="InterPro" id="IPR035914">
    <property type="entry name" value="Sperma_CUB_dom_sf"/>
</dbReference>
<dbReference type="PROSITE" id="PS01180">
    <property type="entry name" value="CUB"/>
    <property type="match status" value="2"/>
</dbReference>
<feature type="region of interest" description="Disordered" evidence="3">
    <location>
        <begin position="279"/>
        <end position="299"/>
    </location>
</feature>
<accession>A0A9D4D8A5</accession>
<evidence type="ECO:0000313" key="6">
    <source>
        <dbReference type="Proteomes" id="UP000828390"/>
    </source>
</evidence>
<feature type="region of interest" description="Disordered" evidence="3">
    <location>
        <begin position="1"/>
        <end position="21"/>
    </location>
</feature>
<feature type="non-terminal residue" evidence="5">
    <location>
        <position position="326"/>
    </location>
</feature>
<evidence type="ECO:0000259" key="4">
    <source>
        <dbReference type="PROSITE" id="PS01180"/>
    </source>
</evidence>
<feature type="compositionally biased region" description="Polar residues" evidence="3">
    <location>
        <begin position="1"/>
        <end position="12"/>
    </location>
</feature>
<dbReference type="SMART" id="SM00042">
    <property type="entry name" value="CUB"/>
    <property type="match status" value="2"/>
</dbReference>
<dbReference type="CDD" id="cd00041">
    <property type="entry name" value="CUB"/>
    <property type="match status" value="2"/>
</dbReference>
<dbReference type="Gene3D" id="2.60.120.290">
    <property type="entry name" value="Spermadhesin, CUB domain"/>
    <property type="match status" value="2"/>
</dbReference>
<keyword evidence="1" id="KW-1015">Disulfide bond</keyword>
<dbReference type="InterPro" id="IPR000859">
    <property type="entry name" value="CUB_dom"/>
</dbReference>
<evidence type="ECO:0000256" key="1">
    <source>
        <dbReference type="ARBA" id="ARBA00023157"/>
    </source>
</evidence>
<proteinExistence type="predicted"/>
<evidence type="ECO:0000256" key="3">
    <source>
        <dbReference type="SAM" id="MobiDB-lite"/>
    </source>
</evidence>
<sequence>DKCNKNFVSQPNHKGGVINSPNTGRSYQSGIICQYEFEASGQERIQLKITKLDLHYSAGDPNDPYGSMKWQHLRCENQDSLTVFVYIDSKEVELGEFCGRKFPPQLMSPGPRMKVIFKSESTPKDNNSGFELAYSFRTDYGVEGNGQQDERHVCTFQFHSALHSQGFFTSPNYGGHYPRNTECHYIFYGKKNERVVVEFSHFDVDGIIPRCDTKTDSDYVSFSNFLNSVDRAMPRYCGSRPAYEPIKSDAAFFRVTFESNDQYDANGFKANFEFVRDEDETDRYKTPSPSPWITQNPPNSVPAQSVSRFNFAIIALVFVLQSVIFS</sequence>
<dbReference type="GO" id="GO:0005886">
    <property type="term" value="C:plasma membrane"/>
    <property type="evidence" value="ECO:0007669"/>
    <property type="project" value="TreeGrafter"/>
</dbReference>
<organism evidence="5 6">
    <name type="scientific">Dreissena polymorpha</name>
    <name type="common">Zebra mussel</name>
    <name type="synonym">Mytilus polymorpha</name>
    <dbReference type="NCBI Taxonomy" id="45954"/>
    <lineage>
        <taxon>Eukaryota</taxon>
        <taxon>Metazoa</taxon>
        <taxon>Spiralia</taxon>
        <taxon>Lophotrochozoa</taxon>
        <taxon>Mollusca</taxon>
        <taxon>Bivalvia</taxon>
        <taxon>Autobranchia</taxon>
        <taxon>Heteroconchia</taxon>
        <taxon>Euheterodonta</taxon>
        <taxon>Imparidentia</taxon>
        <taxon>Neoheterodontei</taxon>
        <taxon>Myida</taxon>
        <taxon>Dreissenoidea</taxon>
        <taxon>Dreissenidae</taxon>
        <taxon>Dreissena</taxon>
    </lineage>
</organism>
<dbReference type="InterPro" id="IPR053207">
    <property type="entry name" value="Non-NMDA_GluR_Accessory"/>
</dbReference>
<dbReference type="PANTHER" id="PTHR47537">
    <property type="entry name" value="CUBILIN"/>
    <property type="match status" value="1"/>
</dbReference>
<feature type="domain" description="CUB" evidence="4">
    <location>
        <begin position="154"/>
        <end position="275"/>
    </location>
</feature>
<keyword evidence="6" id="KW-1185">Reference proteome</keyword>
<dbReference type="SUPFAM" id="SSF49854">
    <property type="entry name" value="Spermadhesin, CUB domain"/>
    <property type="match status" value="2"/>
</dbReference>
<dbReference type="Pfam" id="PF00431">
    <property type="entry name" value="CUB"/>
    <property type="match status" value="2"/>
</dbReference>
<comment type="caution">
    <text evidence="2">Lacks conserved residue(s) required for the propagation of feature annotation.</text>
</comment>
<evidence type="ECO:0000256" key="2">
    <source>
        <dbReference type="PROSITE-ProRule" id="PRU00059"/>
    </source>
</evidence>
<reference evidence="5" key="2">
    <citation type="submission" date="2020-11" db="EMBL/GenBank/DDBJ databases">
        <authorList>
            <person name="McCartney M.A."/>
            <person name="Auch B."/>
            <person name="Kono T."/>
            <person name="Mallez S."/>
            <person name="Becker A."/>
            <person name="Gohl D.M."/>
            <person name="Silverstein K.A.T."/>
            <person name="Koren S."/>
            <person name="Bechman K.B."/>
            <person name="Herman A."/>
            <person name="Abrahante J.E."/>
            <person name="Garbe J."/>
        </authorList>
    </citation>
    <scope>NUCLEOTIDE SEQUENCE</scope>
    <source>
        <strain evidence="5">Duluth1</strain>
        <tissue evidence="5">Whole animal</tissue>
    </source>
</reference>
<dbReference type="FunFam" id="2.60.120.290:FF:000058">
    <property type="entry name" value="CUB domaincontaining protein"/>
    <property type="match status" value="1"/>
</dbReference>